<protein>
    <submittedName>
        <fullName evidence="2">Uncharacterized protein</fullName>
    </submittedName>
</protein>
<dbReference type="eggNOG" id="ENOG502RGE3">
    <property type="taxonomic scope" value="Eukaryota"/>
</dbReference>
<dbReference type="HOGENOM" id="CLU_840643_0_0_1"/>
<name>H3GX56_PHYRM</name>
<dbReference type="VEuPathDB" id="FungiDB:KRP23_15141"/>
<reference evidence="3" key="1">
    <citation type="journal article" date="2006" name="Science">
        <title>Phytophthora genome sequences uncover evolutionary origins and mechanisms of pathogenesis.</title>
        <authorList>
            <person name="Tyler B.M."/>
            <person name="Tripathy S."/>
            <person name="Zhang X."/>
            <person name="Dehal P."/>
            <person name="Jiang R.H."/>
            <person name="Aerts A."/>
            <person name="Arredondo F.D."/>
            <person name="Baxter L."/>
            <person name="Bensasson D."/>
            <person name="Beynon J.L."/>
            <person name="Chapman J."/>
            <person name="Damasceno C.M."/>
            <person name="Dorrance A.E."/>
            <person name="Dou D."/>
            <person name="Dickerman A.W."/>
            <person name="Dubchak I.L."/>
            <person name="Garbelotto M."/>
            <person name="Gijzen M."/>
            <person name="Gordon S.G."/>
            <person name="Govers F."/>
            <person name="Grunwald N.J."/>
            <person name="Huang W."/>
            <person name="Ivors K.L."/>
            <person name="Jones R.W."/>
            <person name="Kamoun S."/>
            <person name="Krampis K."/>
            <person name="Lamour K.H."/>
            <person name="Lee M.K."/>
            <person name="McDonald W.H."/>
            <person name="Medina M."/>
            <person name="Meijer H.J."/>
            <person name="Nordberg E.K."/>
            <person name="Maclean D.J."/>
            <person name="Ospina-Giraldo M.D."/>
            <person name="Morris P.F."/>
            <person name="Phuntumart V."/>
            <person name="Putnam N.H."/>
            <person name="Rash S."/>
            <person name="Rose J.K."/>
            <person name="Sakihama Y."/>
            <person name="Salamov A.A."/>
            <person name="Savidor A."/>
            <person name="Scheuring C.F."/>
            <person name="Smith B.M."/>
            <person name="Sobral B.W."/>
            <person name="Terry A."/>
            <person name="Torto-Alalibo T.A."/>
            <person name="Win J."/>
            <person name="Xu Z."/>
            <person name="Zhang H."/>
            <person name="Grigoriev I.V."/>
            <person name="Rokhsar D.S."/>
            <person name="Boore J.L."/>
        </authorList>
    </citation>
    <scope>NUCLEOTIDE SEQUENCE [LARGE SCALE GENOMIC DNA]</scope>
    <source>
        <strain evidence="3">Pr102</strain>
    </source>
</reference>
<keyword evidence="3" id="KW-1185">Reference proteome</keyword>
<dbReference type="OMA" id="MACATEH"/>
<sequence>MTCAAGDEIDSFQATFDFIAGCDLAPAGLADSHATSAMLELIGAFELNEDDVSKSSDKMSSVTSQDDVSSLVASAPWPQVPSQPTKRRRRGAPRKDEIVELRKTASQLSHKLQALKMSSIKLAEAASRQNGASNSLATTLWKGIASRQLNLRKETEERNAKLRGDVMEQAKCATNLKRMLKRRYCEEVGAAEINGIGQTPTDNERIFKELLEGTDTVYTGVDALLAKKGMADLPCPGRTHQAYPDAVNSLFFELLDKTQVPFDTHTTADAVWKTLSGRKTRDGEIVELKTTSPQAMHSTRALLLDMPPSYKNDELLGDTLKMIGSCSSAVM</sequence>
<organism evidence="2 3">
    <name type="scientific">Phytophthora ramorum</name>
    <name type="common">Sudden oak death agent</name>
    <dbReference type="NCBI Taxonomy" id="164328"/>
    <lineage>
        <taxon>Eukaryota</taxon>
        <taxon>Sar</taxon>
        <taxon>Stramenopiles</taxon>
        <taxon>Oomycota</taxon>
        <taxon>Peronosporomycetes</taxon>
        <taxon>Peronosporales</taxon>
        <taxon>Peronosporaceae</taxon>
        <taxon>Phytophthora</taxon>
    </lineage>
</organism>
<dbReference type="EMBL" id="DS566065">
    <property type="status" value="NOT_ANNOTATED_CDS"/>
    <property type="molecule type" value="Genomic_DNA"/>
</dbReference>
<dbReference type="AlphaFoldDB" id="H3GX56"/>
<evidence type="ECO:0000313" key="2">
    <source>
        <dbReference type="EnsemblProtists" id="Phyra82151"/>
    </source>
</evidence>
<dbReference type="EnsemblProtists" id="Phyra82151">
    <property type="protein sequence ID" value="Phyra82151"/>
    <property type="gene ID" value="Phyra82151"/>
</dbReference>
<dbReference type="VEuPathDB" id="FungiDB:KRP22_8858"/>
<reference evidence="2" key="2">
    <citation type="submission" date="2015-06" db="UniProtKB">
        <authorList>
            <consortium name="EnsemblProtists"/>
        </authorList>
    </citation>
    <scope>IDENTIFICATION</scope>
    <source>
        <strain evidence="2">Pr102</strain>
    </source>
</reference>
<dbReference type="InParanoid" id="H3GX56"/>
<feature type="region of interest" description="Disordered" evidence="1">
    <location>
        <begin position="54"/>
        <end position="95"/>
    </location>
</feature>
<dbReference type="Proteomes" id="UP000005238">
    <property type="component" value="Unassembled WGS sequence"/>
</dbReference>
<evidence type="ECO:0000256" key="1">
    <source>
        <dbReference type="SAM" id="MobiDB-lite"/>
    </source>
</evidence>
<proteinExistence type="predicted"/>
<dbReference type="STRING" id="164328.H3GX56"/>
<accession>H3GX56</accession>
<evidence type="ECO:0000313" key="3">
    <source>
        <dbReference type="Proteomes" id="UP000005238"/>
    </source>
</evidence>